<proteinExistence type="predicted"/>
<dbReference type="EMBL" id="CP011011">
    <property type="protein sequence ID" value="ATC83265.1"/>
    <property type="molecule type" value="Genomic_DNA"/>
</dbReference>
<reference evidence="1" key="1">
    <citation type="submission" date="2015-03" db="EMBL/GenBank/DDBJ databases">
        <authorList>
            <person name="Xie B.-B."/>
            <person name="Rong J.-C."/>
            <person name="Qin Q.-L."/>
            <person name="Zhang Y.-Z."/>
        </authorList>
    </citation>
    <scope>NUCLEOTIDE SEQUENCE</scope>
    <source>
        <strain evidence="1">DSM 14585</strain>
    </source>
</reference>
<evidence type="ECO:0000313" key="1">
    <source>
        <dbReference type="EMBL" id="ATC83265.1"/>
    </source>
</evidence>
<gene>
    <name evidence="1" type="ORF">PAGA_a3070</name>
</gene>
<dbReference type="Proteomes" id="UP000217277">
    <property type="component" value="Chromosome I"/>
</dbReference>
<accession>A0ACA8DZG7</accession>
<organism evidence="1 2">
    <name type="scientific">Pseudoalteromonas agarivorans DSM 14585</name>
    <dbReference type="NCBI Taxonomy" id="1312369"/>
    <lineage>
        <taxon>Bacteria</taxon>
        <taxon>Pseudomonadati</taxon>
        <taxon>Pseudomonadota</taxon>
        <taxon>Gammaproteobacteria</taxon>
        <taxon>Alteromonadales</taxon>
        <taxon>Pseudoalteromonadaceae</taxon>
        <taxon>Pseudoalteromonas</taxon>
    </lineage>
</organism>
<protein>
    <submittedName>
        <fullName evidence="1">Uncharacterized protein</fullName>
    </submittedName>
</protein>
<name>A0ACA8DZG7_9GAMM</name>
<keyword evidence="2" id="KW-1185">Reference proteome</keyword>
<sequence length="178" mass="19884">MPSYQNDGCQIDGCQIDGCQIDGCQIDGCQIDGCQIDGCQIDGCQIDGCQIDGCQIDGCQIDRWFMVENNPQGVKEFPLTEGTARKIMNDLAENYTHRIRWSKHVKQRMHERGVTTAQIITLLKSKHSVFREGPYPEASGDWKFNLKGLAAGKVIELTVALKNHHDSPMSVLVTVWID</sequence>
<evidence type="ECO:0000313" key="2">
    <source>
        <dbReference type="Proteomes" id="UP000217277"/>
    </source>
</evidence>